<feature type="compositionally biased region" description="Acidic residues" evidence="1">
    <location>
        <begin position="44"/>
        <end position="67"/>
    </location>
</feature>
<feature type="compositionally biased region" description="Basic residues" evidence="1">
    <location>
        <begin position="29"/>
        <end position="38"/>
    </location>
</feature>
<gene>
    <name evidence="2" type="ORF">NDU88_000689</name>
</gene>
<sequence length="88" mass="9582">MSGEATGADSAASNPERNQTLSNPLALPGRRRQKRAVHGARCGDEEEEPADGDDNVEEMGEMEMEEETLQREQAVKEESLGCREPVPA</sequence>
<protein>
    <submittedName>
        <fullName evidence="2">Uncharacterized protein</fullName>
    </submittedName>
</protein>
<evidence type="ECO:0000313" key="2">
    <source>
        <dbReference type="EMBL" id="KAJ1122186.1"/>
    </source>
</evidence>
<reference evidence="2" key="1">
    <citation type="journal article" date="2022" name="bioRxiv">
        <title>Sequencing and chromosome-scale assembly of the giantPleurodeles waltlgenome.</title>
        <authorList>
            <person name="Brown T."/>
            <person name="Elewa A."/>
            <person name="Iarovenko S."/>
            <person name="Subramanian E."/>
            <person name="Araus A.J."/>
            <person name="Petzold A."/>
            <person name="Susuki M."/>
            <person name="Suzuki K.-i.T."/>
            <person name="Hayashi T."/>
            <person name="Toyoda A."/>
            <person name="Oliveira C."/>
            <person name="Osipova E."/>
            <person name="Leigh N.D."/>
            <person name="Simon A."/>
            <person name="Yun M.H."/>
        </authorList>
    </citation>
    <scope>NUCLEOTIDE SEQUENCE</scope>
    <source>
        <strain evidence="2">20211129_DDA</strain>
        <tissue evidence="2">Liver</tissue>
    </source>
</reference>
<accession>A0AAV7P3J7</accession>
<dbReference type="Proteomes" id="UP001066276">
    <property type="component" value="Chromosome 7"/>
</dbReference>
<evidence type="ECO:0000313" key="3">
    <source>
        <dbReference type="Proteomes" id="UP001066276"/>
    </source>
</evidence>
<evidence type="ECO:0000256" key="1">
    <source>
        <dbReference type="SAM" id="MobiDB-lite"/>
    </source>
</evidence>
<proteinExistence type="predicted"/>
<keyword evidence="3" id="KW-1185">Reference proteome</keyword>
<dbReference type="AlphaFoldDB" id="A0AAV7P3J7"/>
<comment type="caution">
    <text evidence="2">The sequence shown here is derived from an EMBL/GenBank/DDBJ whole genome shotgun (WGS) entry which is preliminary data.</text>
</comment>
<name>A0AAV7P3J7_PLEWA</name>
<feature type="compositionally biased region" description="Polar residues" evidence="1">
    <location>
        <begin position="11"/>
        <end position="23"/>
    </location>
</feature>
<feature type="region of interest" description="Disordered" evidence="1">
    <location>
        <begin position="1"/>
        <end position="88"/>
    </location>
</feature>
<feature type="compositionally biased region" description="Basic and acidic residues" evidence="1">
    <location>
        <begin position="68"/>
        <end position="81"/>
    </location>
</feature>
<organism evidence="2 3">
    <name type="scientific">Pleurodeles waltl</name>
    <name type="common">Iberian ribbed newt</name>
    <dbReference type="NCBI Taxonomy" id="8319"/>
    <lineage>
        <taxon>Eukaryota</taxon>
        <taxon>Metazoa</taxon>
        <taxon>Chordata</taxon>
        <taxon>Craniata</taxon>
        <taxon>Vertebrata</taxon>
        <taxon>Euteleostomi</taxon>
        <taxon>Amphibia</taxon>
        <taxon>Batrachia</taxon>
        <taxon>Caudata</taxon>
        <taxon>Salamandroidea</taxon>
        <taxon>Salamandridae</taxon>
        <taxon>Pleurodelinae</taxon>
        <taxon>Pleurodeles</taxon>
    </lineage>
</organism>
<dbReference type="EMBL" id="JANPWB010000011">
    <property type="protein sequence ID" value="KAJ1122186.1"/>
    <property type="molecule type" value="Genomic_DNA"/>
</dbReference>